<dbReference type="EMBL" id="DSTU01000004">
    <property type="protein sequence ID" value="HFJ53792.1"/>
    <property type="molecule type" value="Genomic_DNA"/>
</dbReference>
<proteinExistence type="predicted"/>
<evidence type="ECO:0000313" key="3">
    <source>
        <dbReference type="EMBL" id="HEA87954.1"/>
    </source>
</evidence>
<dbReference type="InterPro" id="IPR029055">
    <property type="entry name" value="Ntn_hydrolases_N"/>
</dbReference>
<feature type="domain" description="Peptidase C45 hydrolase" evidence="2">
    <location>
        <begin position="45"/>
        <end position="169"/>
    </location>
</feature>
<keyword evidence="1" id="KW-0472">Membrane</keyword>
<dbReference type="Gene3D" id="3.60.60.10">
    <property type="entry name" value="Penicillin V Acylase, Chain A"/>
    <property type="match status" value="1"/>
</dbReference>
<evidence type="ECO:0000256" key="1">
    <source>
        <dbReference type="SAM" id="Phobius"/>
    </source>
</evidence>
<accession>A0A7C1NI38</accession>
<dbReference type="InterPro" id="IPR005079">
    <property type="entry name" value="Peptidase_C45_hydrolase"/>
</dbReference>
<evidence type="ECO:0000259" key="2">
    <source>
        <dbReference type="Pfam" id="PF03417"/>
    </source>
</evidence>
<gene>
    <name evidence="3" type="ORF">ENP94_08140</name>
    <name evidence="4" type="ORF">ENS16_03785</name>
</gene>
<name>A0A7C1NI38_UNCW3</name>
<keyword evidence="1" id="KW-0812">Transmembrane</keyword>
<dbReference type="EMBL" id="DSLG01000008">
    <property type="protein sequence ID" value="HEA87954.1"/>
    <property type="molecule type" value="Genomic_DNA"/>
</dbReference>
<feature type="transmembrane region" description="Helical" evidence="1">
    <location>
        <begin position="18"/>
        <end position="39"/>
    </location>
</feature>
<keyword evidence="1" id="KW-1133">Transmembrane helix</keyword>
<reference evidence="3" key="1">
    <citation type="journal article" date="2020" name="mSystems">
        <title>Genome- and Community-Level Interaction Insights into Carbon Utilization and Element Cycling Functions of Hydrothermarchaeota in Hydrothermal Sediment.</title>
        <authorList>
            <person name="Zhou Z."/>
            <person name="Liu Y."/>
            <person name="Xu W."/>
            <person name="Pan J."/>
            <person name="Luo Z.H."/>
            <person name="Li M."/>
        </authorList>
    </citation>
    <scope>NUCLEOTIDE SEQUENCE [LARGE SCALE GENOMIC DNA]</scope>
    <source>
        <strain evidence="3">SpSt-265</strain>
        <strain evidence="4">SpSt-465</strain>
    </source>
</reference>
<sequence>MRSSENWQGRKIEMKQTIFWWVLSILVMVSHACTIGVFGSSATVDGRIILWKNRDVTNPDQEMGMFRGPRYRFIANVYAGETLDVWAGINEAGFAIMNSNSYNLSGYGAGADDGNIMRQALGSCATVEDFAKLMDSLNTVGRETPANYGVFDATGAAAIFEASNTYYYRFDITQDSLGFQLRANFSLAGGPSRLLGKNRFERAMELCTARLRESRISMDFIIRVLSRDLGQVGFEPYPLPFLGRMDPLPYGYLPIDTTIARATTRSVEIMVGPQPGASPNTVMMWVLLGSPLATMPVPLWIQGGAVPKELNGANTALLCDEAKRLFSWLCPDPAFPKAVNTFRLARWLEFIAPRESIILQLVAEKEQEWGPDGPDSLAAAQLTSYVCQQAVSAYQEFWQENDPKFDAESERARLTVRRSGRTVTLRRLPPGIRLFDVAGRRVFQYQPGVMIMCDDSIRQKLLIIN</sequence>
<protein>
    <recommendedName>
        <fullName evidence="2">Peptidase C45 hydrolase domain-containing protein</fullName>
    </recommendedName>
</protein>
<dbReference type="AlphaFoldDB" id="A0A7C1NI38"/>
<evidence type="ECO:0000313" key="4">
    <source>
        <dbReference type="EMBL" id="HFJ53792.1"/>
    </source>
</evidence>
<organism evidence="3">
    <name type="scientific">candidate division WOR-3 bacterium</name>
    <dbReference type="NCBI Taxonomy" id="2052148"/>
    <lineage>
        <taxon>Bacteria</taxon>
        <taxon>Bacteria division WOR-3</taxon>
    </lineage>
</organism>
<comment type="caution">
    <text evidence="3">The sequence shown here is derived from an EMBL/GenBank/DDBJ whole genome shotgun (WGS) entry which is preliminary data.</text>
</comment>
<dbReference type="SUPFAM" id="SSF56235">
    <property type="entry name" value="N-terminal nucleophile aminohydrolases (Ntn hydrolases)"/>
    <property type="match status" value="1"/>
</dbReference>
<dbReference type="Pfam" id="PF03417">
    <property type="entry name" value="AAT"/>
    <property type="match status" value="1"/>
</dbReference>